<dbReference type="PANTHER" id="PTHR40254">
    <property type="entry name" value="BLR0577 PROTEIN"/>
    <property type="match status" value="1"/>
</dbReference>
<gene>
    <name evidence="2" type="ORF">EDD38_5111</name>
</gene>
<comment type="caution">
    <text evidence="2">The sequence shown here is derived from an EMBL/GenBank/DDBJ whole genome shotgun (WGS) entry which is preliminary data.</text>
</comment>
<evidence type="ECO:0000313" key="3">
    <source>
        <dbReference type="Proteomes" id="UP000266906"/>
    </source>
</evidence>
<name>A0A3N4SJQ3_9ACTN</name>
<evidence type="ECO:0000259" key="1">
    <source>
        <dbReference type="Pfam" id="PF13454"/>
    </source>
</evidence>
<dbReference type="Proteomes" id="UP000266906">
    <property type="component" value="Unassembled WGS sequence"/>
</dbReference>
<dbReference type="Pfam" id="PF13454">
    <property type="entry name" value="NAD_binding_9"/>
    <property type="match status" value="1"/>
</dbReference>
<feature type="domain" description="FAD-dependent urate hydroxylase HpyO/Asp monooxygenase CreE-like FAD/NAD(P)-binding" evidence="1">
    <location>
        <begin position="4"/>
        <end position="180"/>
    </location>
</feature>
<dbReference type="InterPro" id="IPR036188">
    <property type="entry name" value="FAD/NAD-bd_sf"/>
</dbReference>
<accession>A0A3N4SJQ3</accession>
<dbReference type="SUPFAM" id="SSF51905">
    <property type="entry name" value="FAD/NAD(P)-binding domain"/>
    <property type="match status" value="1"/>
</dbReference>
<dbReference type="InterPro" id="IPR052189">
    <property type="entry name" value="L-asp_N-monooxygenase_NS-form"/>
</dbReference>
<proteinExistence type="predicted"/>
<evidence type="ECO:0000313" key="2">
    <source>
        <dbReference type="EMBL" id="RPE36734.1"/>
    </source>
</evidence>
<dbReference type="InterPro" id="IPR038732">
    <property type="entry name" value="HpyO/CreE_NAD-binding"/>
</dbReference>
<dbReference type="PANTHER" id="PTHR40254:SF1">
    <property type="entry name" value="BLR0577 PROTEIN"/>
    <property type="match status" value="1"/>
</dbReference>
<sequence>MRVALIGVGPRGLSVLERLCANERTNPAPRPLTVHLIDPDPPGAGGVWRTSQSRHLLMNTVASQISLFTDDSVRIDGPVEPGPSLYEWARSPYGAESRGEADVLAEAAVLGPDSYPTRAFYGAYLRAVFQRLVARAPQHVTVRVHRSRAVALTGEGPQQVRLANGTTVDALDAVVLATGHVPAVLGPEEQELADSAAALGLRYLPPGNPADADLSAVRPGESILLRGLGLNFFDHLALLTEGRGGAFVREDGRLVYRASGNEPVLYASSRRGVPYQARGENQKGAYGRYFPRLLSADRIDALRQRGTPLDFRRDLWPLISREVESVYYGALLDARDRSADREPFTELYLAAERPEQRAELLHAYGIDRADHWDWEGLAQPCAGREFGDRAAFRAWLLEYLSQDLREARAGNLRGPLKAALDVLRDLRNEIRLAVDHGGLAGDSHREDLERWYTPLNAFLSIGPPVGRIEQMIALIEAGVLELTGPGTTVGVDADRRAFVACSTRVPGPPVLATVLIEARLPEPDLRRTADPLLRHLLDTGQVAPYRTPGPDGHETGGLQVTARPYRVVDAAGRAHPRRFAYGVPTEGVHWVTAAGIRPGVDSVTLGDSDAIARAVLSLRPAEQQEADRIGASA</sequence>
<protein>
    <submittedName>
        <fullName evidence="2">FAD-NAD(P)-binding protein</fullName>
    </submittedName>
</protein>
<dbReference type="EMBL" id="RKQG01000001">
    <property type="protein sequence ID" value="RPE36734.1"/>
    <property type="molecule type" value="Genomic_DNA"/>
</dbReference>
<reference evidence="2 3" key="1">
    <citation type="submission" date="2018-11" db="EMBL/GenBank/DDBJ databases">
        <title>Sequencing the genomes of 1000 actinobacteria strains.</title>
        <authorList>
            <person name="Klenk H.-P."/>
        </authorList>
    </citation>
    <scope>NUCLEOTIDE SEQUENCE [LARGE SCALE GENOMIC DNA]</scope>
    <source>
        <strain evidence="2 3">DSM 44781</strain>
    </source>
</reference>
<keyword evidence="3" id="KW-1185">Reference proteome</keyword>
<dbReference type="AlphaFoldDB" id="A0A3N4SJQ3"/>
<organism evidence="2 3">
    <name type="scientific">Kitasatospora cineracea</name>
    <dbReference type="NCBI Taxonomy" id="88074"/>
    <lineage>
        <taxon>Bacteria</taxon>
        <taxon>Bacillati</taxon>
        <taxon>Actinomycetota</taxon>
        <taxon>Actinomycetes</taxon>
        <taxon>Kitasatosporales</taxon>
        <taxon>Streptomycetaceae</taxon>
        <taxon>Kitasatospora</taxon>
    </lineage>
</organism>